<dbReference type="OrthoDB" id="9782872at2"/>
<dbReference type="Gene3D" id="3.20.20.370">
    <property type="entry name" value="Glycoside hydrolase/deacetylase"/>
    <property type="match status" value="1"/>
</dbReference>
<dbReference type="GO" id="GO:0005975">
    <property type="term" value="P:carbohydrate metabolic process"/>
    <property type="evidence" value="ECO:0007669"/>
    <property type="project" value="InterPro"/>
</dbReference>
<dbReference type="CDD" id="cd10968">
    <property type="entry name" value="CE4_Mlr8448_like_5s"/>
    <property type="match status" value="1"/>
</dbReference>
<evidence type="ECO:0000259" key="6">
    <source>
        <dbReference type="PROSITE" id="PS51677"/>
    </source>
</evidence>
<evidence type="ECO:0000313" key="7">
    <source>
        <dbReference type="EMBL" id="SHF77180.1"/>
    </source>
</evidence>
<dbReference type="Proteomes" id="UP000184533">
    <property type="component" value="Unassembled WGS sequence"/>
</dbReference>
<dbReference type="PANTHER" id="PTHR34216">
    <property type="match status" value="1"/>
</dbReference>
<dbReference type="InterPro" id="IPR002509">
    <property type="entry name" value="NODB_dom"/>
</dbReference>
<proteinExistence type="inferred from homology"/>
<gene>
    <name evidence="7" type="ORF">SAMN02745223_03512</name>
</gene>
<evidence type="ECO:0000256" key="2">
    <source>
        <dbReference type="ARBA" id="ARBA00010973"/>
    </source>
</evidence>
<dbReference type="InterPro" id="IPR051398">
    <property type="entry name" value="Polysacch_Deacetylase"/>
</dbReference>
<evidence type="ECO:0000256" key="1">
    <source>
        <dbReference type="ARBA" id="ARBA00003236"/>
    </source>
</evidence>
<dbReference type="RefSeq" id="WP_143154567.1">
    <property type="nucleotide sequence ID" value="NZ_FQVC01000013.1"/>
</dbReference>
<dbReference type="GO" id="GO:0016810">
    <property type="term" value="F:hydrolase activity, acting on carbon-nitrogen (but not peptide) bonds"/>
    <property type="evidence" value="ECO:0007669"/>
    <property type="project" value="InterPro"/>
</dbReference>
<evidence type="ECO:0000313" key="8">
    <source>
        <dbReference type="Proteomes" id="UP000184533"/>
    </source>
</evidence>
<dbReference type="Pfam" id="PF01522">
    <property type="entry name" value="Polysacc_deac_1"/>
    <property type="match status" value="1"/>
</dbReference>
<dbReference type="SUPFAM" id="SSF88713">
    <property type="entry name" value="Glycoside hydrolase/deacetylase"/>
    <property type="match status" value="1"/>
</dbReference>
<keyword evidence="4" id="KW-0732">Signal</keyword>
<evidence type="ECO:0000256" key="3">
    <source>
        <dbReference type="ARBA" id="ARBA00020071"/>
    </source>
</evidence>
<comment type="similarity">
    <text evidence="2">Belongs to the polysaccharide deacetylase family.</text>
</comment>
<dbReference type="PROSITE" id="PS51677">
    <property type="entry name" value="NODB"/>
    <property type="match status" value="1"/>
</dbReference>
<dbReference type="AlphaFoldDB" id="A0A1M5EDD9"/>
<evidence type="ECO:0000256" key="4">
    <source>
        <dbReference type="ARBA" id="ARBA00022729"/>
    </source>
</evidence>
<feature type="domain" description="NodB homology" evidence="6">
    <location>
        <begin position="93"/>
        <end position="346"/>
    </location>
</feature>
<reference evidence="7 8" key="1">
    <citation type="submission" date="2016-11" db="EMBL/GenBank/DDBJ databases">
        <authorList>
            <person name="Jaros S."/>
            <person name="Januszkiewicz K."/>
            <person name="Wedrychowicz H."/>
        </authorList>
    </citation>
    <scope>NUCLEOTIDE SEQUENCE [LARGE SCALE GENOMIC DNA]</scope>
    <source>
        <strain evidence="7 8">DSM 17137</strain>
    </source>
</reference>
<dbReference type="PANTHER" id="PTHR34216:SF7">
    <property type="entry name" value="POLY-BETA-1,6-N-ACETYL-D-GLUCOSAMINE N-DEACETYLASE"/>
    <property type="match status" value="1"/>
</dbReference>
<dbReference type="EMBL" id="FQVC01000013">
    <property type="protein sequence ID" value="SHF77180.1"/>
    <property type="molecule type" value="Genomic_DNA"/>
</dbReference>
<organism evidence="7 8">
    <name type="scientific">Devosia limi DSM 17137</name>
    <dbReference type="NCBI Taxonomy" id="1121477"/>
    <lineage>
        <taxon>Bacteria</taxon>
        <taxon>Pseudomonadati</taxon>
        <taxon>Pseudomonadota</taxon>
        <taxon>Alphaproteobacteria</taxon>
        <taxon>Hyphomicrobiales</taxon>
        <taxon>Devosiaceae</taxon>
        <taxon>Devosia</taxon>
    </lineage>
</organism>
<comment type="function">
    <text evidence="1">Is involved in generating a small heat-stable compound (Nod), an acylated oligomer of N-acetylglucosamine, that stimulates mitosis in various plant protoplasts.</text>
</comment>
<sequence>MSLKYTAIRAMFEALWLSQLPRLVRHFSQSRGVIFTLHRVLPEVPAEFSPNAILQVHPAFLEYVIERVRALGVDIITLDEALERLAAPEKGRPFAVFTFDDAYKDNLQYALPVLRRQQCPFTLYVPTALVDGVGEVWWQALEDILTRQEAVAVMEGDETEYLGTRTRAEKQQVYDQLYWRMRKMPEAERVEMMRAFAASYGYDLDRQCRDLIMDWSELRLFASEPLCTLGAHTVHHYELAKLPLEQARSEMVQSADILMAQFGQRPAHISYPIGGPASAGQREFDLARQLGFRSGVTTRPGGLYAHHAQTPHALPRVSLNGLFQARRYVDVFATGALFTWLGKIGA</sequence>
<dbReference type="InterPro" id="IPR011330">
    <property type="entry name" value="Glyco_hydro/deAcase_b/a-brl"/>
</dbReference>
<name>A0A1M5EDD9_9HYPH</name>
<accession>A0A1M5EDD9</accession>
<evidence type="ECO:0000256" key="5">
    <source>
        <dbReference type="ARBA" id="ARBA00032976"/>
    </source>
</evidence>
<protein>
    <recommendedName>
        <fullName evidence="3">Chitooligosaccharide deacetylase</fullName>
    </recommendedName>
    <alternativeName>
        <fullName evidence="5">Nodulation protein B</fullName>
    </alternativeName>
</protein>